<dbReference type="Proteomes" id="UP001151760">
    <property type="component" value="Unassembled WGS sequence"/>
</dbReference>
<gene>
    <name evidence="1" type="ORF">Tco_0990061</name>
</gene>
<evidence type="ECO:0000313" key="2">
    <source>
        <dbReference type="Proteomes" id="UP001151760"/>
    </source>
</evidence>
<protein>
    <submittedName>
        <fullName evidence="1">Uncharacterized protein</fullName>
    </submittedName>
</protein>
<evidence type="ECO:0000313" key="1">
    <source>
        <dbReference type="EMBL" id="GJT55007.1"/>
    </source>
</evidence>
<organism evidence="1 2">
    <name type="scientific">Tanacetum coccineum</name>
    <dbReference type="NCBI Taxonomy" id="301880"/>
    <lineage>
        <taxon>Eukaryota</taxon>
        <taxon>Viridiplantae</taxon>
        <taxon>Streptophyta</taxon>
        <taxon>Embryophyta</taxon>
        <taxon>Tracheophyta</taxon>
        <taxon>Spermatophyta</taxon>
        <taxon>Magnoliopsida</taxon>
        <taxon>eudicotyledons</taxon>
        <taxon>Gunneridae</taxon>
        <taxon>Pentapetalae</taxon>
        <taxon>asterids</taxon>
        <taxon>campanulids</taxon>
        <taxon>Asterales</taxon>
        <taxon>Asteraceae</taxon>
        <taxon>Asteroideae</taxon>
        <taxon>Anthemideae</taxon>
        <taxon>Anthemidinae</taxon>
        <taxon>Tanacetum</taxon>
    </lineage>
</organism>
<comment type="caution">
    <text evidence="1">The sequence shown here is derived from an EMBL/GenBank/DDBJ whole genome shotgun (WGS) entry which is preliminary data.</text>
</comment>
<reference evidence="1" key="1">
    <citation type="journal article" date="2022" name="Int. J. Mol. Sci.">
        <title>Draft Genome of Tanacetum Coccineum: Genomic Comparison of Closely Related Tanacetum-Family Plants.</title>
        <authorList>
            <person name="Yamashiro T."/>
            <person name="Shiraishi A."/>
            <person name="Nakayama K."/>
            <person name="Satake H."/>
        </authorList>
    </citation>
    <scope>NUCLEOTIDE SEQUENCE</scope>
</reference>
<sequence length="216" mass="25026">MNKDYYHEQNFCYNSNSFGFDQFLPQQLPVIDQTPREESMKNLRIAFQAWSESIRQKKKEEEKRFAEEQAAKAQYWKISNNDDDDEEYTIAITRVLPTVEPNNSLRTPTCHPHLTIHEWHATFDYYCGIDLCRCITSDSVRRQLEVVENVVLEDGIGYSVFKNPKGRGSILGLGEVSNPGSLSRSEGWGVLCQDMKAIHADVSRLQTHNSWVERYI</sequence>
<name>A0ABQ5EVU0_9ASTR</name>
<reference evidence="1" key="2">
    <citation type="submission" date="2022-01" db="EMBL/GenBank/DDBJ databases">
        <authorList>
            <person name="Yamashiro T."/>
            <person name="Shiraishi A."/>
            <person name="Satake H."/>
            <person name="Nakayama K."/>
        </authorList>
    </citation>
    <scope>NUCLEOTIDE SEQUENCE</scope>
</reference>
<dbReference type="EMBL" id="BQNB010016722">
    <property type="protein sequence ID" value="GJT55007.1"/>
    <property type="molecule type" value="Genomic_DNA"/>
</dbReference>
<proteinExistence type="predicted"/>
<keyword evidence="2" id="KW-1185">Reference proteome</keyword>
<accession>A0ABQ5EVU0</accession>